<dbReference type="GO" id="GO:0005737">
    <property type="term" value="C:cytoplasm"/>
    <property type="evidence" value="ECO:0007669"/>
    <property type="project" value="TreeGrafter"/>
</dbReference>
<keyword evidence="3 12" id="KW-0808">Transferase</keyword>
<dbReference type="InterPro" id="IPR006171">
    <property type="entry name" value="TOPRIM_dom"/>
</dbReference>
<evidence type="ECO:0000256" key="5">
    <source>
        <dbReference type="ARBA" id="ARBA00022705"/>
    </source>
</evidence>
<dbReference type="PIRSF" id="PIRSF002811">
    <property type="entry name" value="DnaG"/>
    <property type="match status" value="1"/>
</dbReference>
<dbReference type="InterPro" id="IPR050219">
    <property type="entry name" value="DnaG_primase"/>
</dbReference>
<dbReference type="EMBL" id="LBIA02000001">
    <property type="protein sequence ID" value="TKT71871.1"/>
    <property type="molecule type" value="Genomic_DNA"/>
</dbReference>
<keyword evidence="1 12" id="KW-0240">DNA-directed RNA polymerase</keyword>
<protein>
    <recommendedName>
        <fullName evidence="12 13">DNA primase</fullName>
        <ecNumber evidence="12">2.7.7.101</ecNumber>
    </recommendedName>
</protein>
<keyword evidence="5 12" id="KW-0235">DNA replication</keyword>
<dbReference type="Pfam" id="PF08275">
    <property type="entry name" value="DNAG_N"/>
    <property type="match status" value="1"/>
</dbReference>
<dbReference type="PANTHER" id="PTHR30313">
    <property type="entry name" value="DNA PRIMASE"/>
    <property type="match status" value="1"/>
</dbReference>
<dbReference type="GO" id="GO:1990077">
    <property type="term" value="C:primosome complex"/>
    <property type="evidence" value="ECO:0007669"/>
    <property type="project" value="UniProtKB-KW"/>
</dbReference>
<dbReference type="InterPro" id="IPR013264">
    <property type="entry name" value="DNAG_N"/>
</dbReference>
<keyword evidence="11 12" id="KW-0804">Transcription</keyword>
<dbReference type="SMART" id="SM00493">
    <property type="entry name" value="TOPRIM"/>
    <property type="match status" value="1"/>
</dbReference>
<evidence type="ECO:0000256" key="11">
    <source>
        <dbReference type="ARBA" id="ARBA00023163"/>
    </source>
</evidence>
<dbReference type="SMART" id="SM00400">
    <property type="entry name" value="ZnF_CHCC"/>
    <property type="match status" value="1"/>
</dbReference>
<keyword evidence="2 12" id="KW-0639">Primosome</keyword>
<dbReference type="GO" id="GO:0008270">
    <property type="term" value="F:zinc ion binding"/>
    <property type="evidence" value="ECO:0007669"/>
    <property type="project" value="UniProtKB-KW"/>
</dbReference>
<dbReference type="OrthoDB" id="9803773at2"/>
<dbReference type="InterPro" id="IPR006295">
    <property type="entry name" value="DNA_primase_DnaG"/>
</dbReference>
<dbReference type="InterPro" id="IPR036977">
    <property type="entry name" value="DNA_primase_Znf_CHC2"/>
</dbReference>
<dbReference type="GO" id="GO:0003677">
    <property type="term" value="F:DNA binding"/>
    <property type="evidence" value="ECO:0007669"/>
    <property type="project" value="UniProtKB-KW"/>
</dbReference>
<comment type="subunit">
    <text evidence="12">Monomer. Interacts with DnaB.</text>
</comment>
<keyword evidence="6 13" id="KW-0479">Metal-binding</keyword>
<dbReference type="CDD" id="cd03364">
    <property type="entry name" value="TOPRIM_DnaG_primases"/>
    <property type="match status" value="1"/>
</dbReference>
<gene>
    <name evidence="12" type="primary">dnaG</name>
    <name evidence="16" type="ORF">YH63_010835</name>
</gene>
<dbReference type="GO" id="GO:0003899">
    <property type="term" value="F:DNA-directed RNA polymerase activity"/>
    <property type="evidence" value="ECO:0007669"/>
    <property type="project" value="UniProtKB-UniRule"/>
</dbReference>
<dbReference type="PROSITE" id="PS50880">
    <property type="entry name" value="TOPRIM"/>
    <property type="match status" value="1"/>
</dbReference>
<sequence length="674" mass="74036">MRFTPQFLDELRARLPVSEVVGKRVKLKRAGKEWKGLSPFHQEKTPSFTVNDQKGFYHDFSSNKHGDIISFVMETEGVGFPEAVERLASMAGMSLPAVTPDAARQEQRRKTLHDVMDLAAKFFADTLASRNGAKARGYLGDRAISPATQLQFRLGYAPAERFALKEHLGGLGIPVPDMVEAGLLIGGDDIPVPYDRFRDRVMFPITDARNRVIAFGGRALEKDVPAKYLNSPETPLFHKGDNLYNLATARQAAHEGAPLIAVEGYVDVIAMVSVGFNASVAPLGTALTENQLTLLWKMADEPILCFDGDGAGQRAAFRAADLAMPHLKPGKSLRVALLPEGQDPDDLARSGGRGAIEEVIAQAKPLAEIVWSREIEGGSFATPERRAALEARINELTNGIRDEVVRRYYRQDFSERLRNAFAPQSGYRDGPRGGGFRGQNQGGFGRESGPRFQQRPPFAPGGTGRNDGRGGLSTGPRTINRSPYQVASPQMAGSSIMRGQRSSLSRREALILLSLINHPWLLHDHLEEVAALELAHPEAHKLRAGIIGAFSNYSHTDDPAAESARLRASLDRAGYSEQIQKVERSLTTKNVWGAQPGAAEEDVLATWHQLVALHRQWHSLLRELKDAELALGQDSSERNLSWLRDVKARLAEVDGLEALIEGFGESSGRFQRRS</sequence>
<dbReference type="FunFam" id="3.90.980.10:FF:000001">
    <property type="entry name" value="DNA primase"/>
    <property type="match status" value="1"/>
</dbReference>
<dbReference type="GO" id="GO:0000428">
    <property type="term" value="C:DNA-directed RNA polymerase complex"/>
    <property type="evidence" value="ECO:0007669"/>
    <property type="project" value="UniProtKB-KW"/>
</dbReference>
<dbReference type="FunFam" id="3.40.1360.10:FF:000002">
    <property type="entry name" value="DNA primase"/>
    <property type="match status" value="1"/>
</dbReference>
<evidence type="ECO:0000259" key="15">
    <source>
        <dbReference type="PROSITE" id="PS50880"/>
    </source>
</evidence>
<dbReference type="Gene3D" id="3.90.580.10">
    <property type="entry name" value="Zinc finger, CHC2-type domain"/>
    <property type="match status" value="1"/>
</dbReference>
<evidence type="ECO:0000256" key="2">
    <source>
        <dbReference type="ARBA" id="ARBA00022515"/>
    </source>
</evidence>
<dbReference type="AlphaFoldDB" id="A0A4U6BPR5"/>
<dbReference type="SUPFAM" id="SSF57783">
    <property type="entry name" value="Zinc beta-ribbon"/>
    <property type="match status" value="1"/>
</dbReference>
<feature type="compositionally biased region" description="Gly residues" evidence="14">
    <location>
        <begin position="432"/>
        <end position="446"/>
    </location>
</feature>
<dbReference type="FunFam" id="3.90.580.10:FF:000001">
    <property type="entry name" value="DNA primase"/>
    <property type="match status" value="1"/>
</dbReference>
<keyword evidence="9" id="KW-0460">Magnesium</keyword>
<dbReference type="HAMAP" id="MF_00974">
    <property type="entry name" value="DNA_primase_DnaG"/>
    <property type="match status" value="1"/>
</dbReference>
<dbReference type="InterPro" id="IPR030846">
    <property type="entry name" value="DnaG_bac"/>
</dbReference>
<evidence type="ECO:0000256" key="6">
    <source>
        <dbReference type="ARBA" id="ARBA00022723"/>
    </source>
</evidence>
<evidence type="ECO:0000256" key="14">
    <source>
        <dbReference type="SAM" id="MobiDB-lite"/>
    </source>
</evidence>
<dbReference type="PANTHER" id="PTHR30313:SF2">
    <property type="entry name" value="DNA PRIMASE"/>
    <property type="match status" value="1"/>
</dbReference>
<comment type="cofactor">
    <cofactor evidence="13">
        <name>Zn(2+)</name>
        <dbReference type="ChEBI" id="CHEBI:29105"/>
    </cofactor>
    <text evidence="13">Binds 1 zinc ion per monomer.</text>
</comment>
<evidence type="ECO:0000313" key="17">
    <source>
        <dbReference type="Proteomes" id="UP000034832"/>
    </source>
</evidence>
<evidence type="ECO:0000256" key="4">
    <source>
        <dbReference type="ARBA" id="ARBA00022695"/>
    </source>
</evidence>
<comment type="caution">
    <text evidence="16">The sequence shown here is derived from an EMBL/GenBank/DDBJ whole genome shotgun (WGS) entry which is preliminary data.</text>
</comment>
<dbReference type="Gene3D" id="3.90.980.10">
    <property type="entry name" value="DNA primase, catalytic core, N-terminal domain"/>
    <property type="match status" value="1"/>
</dbReference>
<evidence type="ECO:0000256" key="13">
    <source>
        <dbReference type="PIRNR" id="PIRNR002811"/>
    </source>
</evidence>
<dbReference type="Proteomes" id="UP000034832">
    <property type="component" value="Unassembled WGS sequence"/>
</dbReference>
<comment type="similarity">
    <text evidence="12 13">Belongs to the DnaG primase family.</text>
</comment>
<feature type="domain" description="Toprim" evidence="15">
    <location>
        <begin position="257"/>
        <end position="339"/>
    </location>
</feature>
<dbReference type="Pfam" id="PF10410">
    <property type="entry name" value="DnaB_bind"/>
    <property type="match status" value="1"/>
</dbReference>
<keyword evidence="4 12" id="KW-0548">Nucleotidyltransferase</keyword>
<comment type="catalytic activity">
    <reaction evidence="12">
        <text>ssDNA + n NTP = ssDNA/pppN(pN)n-1 hybrid + (n-1) diphosphate.</text>
        <dbReference type="EC" id="2.7.7.101"/>
    </reaction>
</comment>
<evidence type="ECO:0000256" key="9">
    <source>
        <dbReference type="ARBA" id="ARBA00022842"/>
    </source>
</evidence>
<dbReference type="EC" id="2.7.7.101" evidence="12"/>
<dbReference type="InterPro" id="IPR019475">
    <property type="entry name" value="DNA_primase_DnaB-bd"/>
</dbReference>
<keyword evidence="8 13" id="KW-0862">Zinc</keyword>
<evidence type="ECO:0000256" key="1">
    <source>
        <dbReference type="ARBA" id="ARBA00022478"/>
    </source>
</evidence>
<dbReference type="GO" id="GO:0006269">
    <property type="term" value="P:DNA replication, synthesis of primer"/>
    <property type="evidence" value="ECO:0007669"/>
    <property type="project" value="UniProtKB-UniRule"/>
</dbReference>
<feature type="region of interest" description="Disordered" evidence="14">
    <location>
        <begin position="423"/>
        <end position="500"/>
    </location>
</feature>
<reference evidence="16" key="1">
    <citation type="submission" date="2019-04" db="EMBL/GenBank/DDBJ databases">
        <title>Whole genome sequencing of cave bacteria.</title>
        <authorList>
            <person name="Gan H.M."/>
            <person name="Barton H."/>
            <person name="Savka M.A."/>
        </authorList>
    </citation>
    <scope>NUCLEOTIDE SEQUENCE [LARGE SCALE GENOMIC DNA]</scope>
    <source>
        <strain evidence="16">LC387</strain>
    </source>
</reference>
<feature type="compositionally biased region" description="Gly residues" evidence="14">
    <location>
        <begin position="461"/>
        <end position="473"/>
    </location>
</feature>
<proteinExistence type="inferred from homology"/>
<evidence type="ECO:0000256" key="7">
    <source>
        <dbReference type="ARBA" id="ARBA00022771"/>
    </source>
</evidence>
<dbReference type="Pfam" id="PF13662">
    <property type="entry name" value="Toprim_4"/>
    <property type="match status" value="1"/>
</dbReference>
<evidence type="ECO:0000256" key="10">
    <source>
        <dbReference type="ARBA" id="ARBA00023125"/>
    </source>
</evidence>
<keyword evidence="10 12" id="KW-0238">DNA-binding</keyword>
<organism evidence="16 17">
    <name type="scientific">Afipia massiliensis</name>
    <dbReference type="NCBI Taxonomy" id="211460"/>
    <lineage>
        <taxon>Bacteria</taxon>
        <taxon>Pseudomonadati</taxon>
        <taxon>Pseudomonadota</taxon>
        <taxon>Alphaproteobacteria</taxon>
        <taxon>Hyphomicrobiales</taxon>
        <taxon>Nitrobacteraceae</taxon>
        <taxon>Afipia</taxon>
    </lineage>
</organism>
<dbReference type="InterPro" id="IPR002694">
    <property type="entry name" value="Znf_CHC2"/>
</dbReference>
<feature type="compositionally biased region" description="Polar residues" evidence="14">
    <location>
        <begin position="475"/>
        <end position="493"/>
    </location>
</feature>
<name>A0A4U6BPR5_9BRAD</name>
<dbReference type="InterPro" id="IPR037068">
    <property type="entry name" value="DNA_primase_core_N_sf"/>
</dbReference>
<comment type="caution">
    <text evidence="12">Lacks conserved residue(s) required for the propagation of feature annotation.</text>
</comment>
<accession>A0A4U6BPR5</accession>
<comment type="function">
    <text evidence="12 13">RNA polymerase that catalyzes the synthesis of short RNA molecules used as primers for DNA polymerase during DNA replication.</text>
</comment>
<dbReference type="STRING" id="211460.YH63_08155"/>
<evidence type="ECO:0000256" key="8">
    <source>
        <dbReference type="ARBA" id="ARBA00022833"/>
    </source>
</evidence>
<keyword evidence="17" id="KW-1185">Reference proteome</keyword>
<keyword evidence="7" id="KW-0863">Zinc-finger</keyword>
<evidence type="ECO:0000256" key="3">
    <source>
        <dbReference type="ARBA" id="ARBA00022679"/>
    </source>
</evidence>
<dbReference type="InterPro" id="IPR034151">
    <property type="entry name" value="TOPRIM_DnaG_bac"/>
</dbReference>
<dbReference type="SUPFAM" id="SSF56731">
    <property type="entry name" value="DNA primase core"/>
    <property type="match status" value="1"/>
</dbReference>
<dbReference type="NCBIfam" id="TIGR01391">
    <property type="entry name" value="dnaG"/>
    <property type="match status" value="1"/>
</dbReference>
<dbReference type="Pfam" id="PF01807">
    <property type="entry name" value="Zn_ribbon_DnaG"/>
    <property type="match status" value="1"/>
</dbReference>
<evidence type="ECO:0000256" key="12">
    <source>
        <dbReference type="HAMAP-Rule" id="MF_00974"/>
    </source>
</evidence>
<dbReference type="RefSeq" id="WP_046827602.1">
    <property type="nucleotide sequence ID" value="NZ_LBIA02000001.1"/>
</dbReference>
<dbReference type="Gene3D" id="3.40.1360.10">
    <property type="match status" value="1"/>
</dbReference>
<evidence type="ECO:0000313" key="16">
    <source>
        <dbReference type="EMBL" id="TKT71871.1"/>
    </source>
</evidence>